<reference evidence="2" key="1">
    <citation type="submission" date="2021-03" db="EMBL/GenBank/DDBJ databases">
        <authorList>
            <person name="Tagirdzhanova G."/>
        </authorList>
    </citation>
    <scope>NUCLEOTIDE SEQUENCE</scope>
</reference>
<dbReference type="Proteomes" id="UP000664521">
    <property type="component" value="Unassembled WGS sequence"/>
</dbReference>
<evidence type="ECO:0000313" key="2">
    <source>
        <dbReference type="EMBL" id="CAF9928395.1"/>
    </source>
</evidence>
<comment type="caution">
    <text evidence="2">The sequence shown here is derived from an EMBL/GenBank/DDBJ whole genome shotgun (WGS) entry which is preliminary data.</text>
</comment>
<name>A0A8H3FR28_9LECA</name>
<evidence type="ECO:0000256" key="1">
    <source>
        <dbReference type="SAM" id="MobiDB-lite"/>
    </source>
</evidence>
<protein>
    <submittedName>
        <fullName evidence="2">Uncharacterized protein</fullName>
    </submittedName>
</protein>
<feature type="region of interest" description="Disordered" evidence="1">
    <location>
        <begin position="255"/>
        <end position="277"/>
    </location>
</feature>
<dbReference type="AlphaFoldDB" id="A0A8H3FR28"/>
<keyword evidence="3" id="KW-1185">Reference proteome</keyword>
<proteinExistence type="predicted"/>
<organism evidence="2 3">
    <name type="scientific">Heterodermia speciosa</name>
    <dbReference type="NCBI Taxonomy" id="116794"/>
    <lineage>
        <taxon>Eukaryota</taxon>
        <taxon>Fungi</taxon>
        <taxon>Dikarya</taxon>
        <taxon>Ascomycota</taxon>
        <taxon>Pezizomycotina</taxon>
        <taxon>Lecanoromycetes</taxon>
        <taxon>OSLEUM clade</taxon>
        <taxon>Lecanoromycetidae</taxon>
        <taxon>Caliciales</taxon>
        <taxon>Physciaceae</taxon>
        <taxon>Heterodermia</taxon>
    </lineage>
</organism>
<evidence type="ECO:0000313" key="3">
    <source>
        <dbReference type="Proteomes" id="UP000664521"/>
    </source>
</evidence>
<accession>A0A8H3FR28</accession>
<feature type="region of interest" description="Disordered" evidence="1">
    <location>
        <begin position="154"/>
        <end position="182"/>
    </location>
</feature>
<dbReference type="EMBL" id="CAJPDS010000047">
    <property type="protein sequence ID" value="CAF9928395.1"/>
    <property type="molecule type" value="Genomic_DNA"/>
</dbReference>
<sequence>MCKCIEYFTICGHETEVDVGCSQETLKYHRNVSPVCKGFCRSCNKDALTNFLRDKYSNPDELATKILGAIYKVCNITEVRDKQLFTPERVANFLKTSKEVKSVLEKMVRKKSSMEWVSFWLDNMDLPDPNTPLPVPNASLPAPPIAIVIQDTMKHDDQPQSSLKQKPKNGVSREEGSRSRYIDLVCHPEGQAEGKEHAKEEGHTKVEEHAKVEEDAEDQEHAKKIDHSVQRRVNCHDVGALKARKRRFDETLDRRDISNSIPGPRPKAPRVSLPDNKRKTDALKGTSKFMPFYGPPLASQPVSAKDRVKPKVPECNIRWEWMPIPYCGPASDSLWKECYEEGWLNGNDACDIPIVQRTSGPEPQVRPTLESQSHSDYFSSFHLTPELGQILMEHSELQHIVQAEPEPVWRASRAIDCKE</sequence>
<gene>
    <name evidence="2" type="ORF">HETSPECPRED_006823</name>
</gene>
<feature type="compositionally biased region" description="Basic and acidic residues" evidence="1">
    <location>
        <begin position="171"/>
        <end position="181"/>
    </location>
</feature>